<name>A0A016U6U9_9BILA</name>
<protein>
    <submittedName>
        <fullName evidence="2">Uncharacterized protein</fullName>
    </submittedName>
</protein>
<feature type="compositionally biased region" description="Low complexity" evidence="1">
    <location>
        <begin position="19"/>
        <end position="32"/>
    </location>
</feature>
<evidence type="ECO:0000313" key="3">
    <source>
        <dbReference type="Proteomes" id="UP000024635"/>
    </source>
</evidence>
<feature type="compositionally biased region" description="Polar residues" evidence="1">
    <location>
        <begin position="55"/>
        <end position="71"/>
    </location>
</feature>
<sequence length="71" mass="7610">MEEEPSPLEAAETMFAKMPAATPATASTATAAPSPPTPARPQSLELSQRDRTSMERNNNVDLHSANSKCLR</sequence>
<dbReference type="OrthoDB" id="165498at2759"/>
<proteinExistence type="predicted"/>
<evidence type="ECO:0000256" key="1">
    <source>
        <dbReference type="SAM" id="MobiDB-lite"/>
    </source>
</evidence>
<comment type="caution">
    <text evidence="2">The sequence shown here is derived from an EMBL/GenBank/DDBJ whole genome shotgun (WGS) entry which is preliminary data.</text>
</comment>
<keyword evidence="3" id="KW-1185">Reference proteome</keyword>
<reference evidence="3" key="1">
    <citation type="journal article" date="2015" name="Nat. Genet.">
        <title>The genome and transcriptome of the zoonotic hookworm Ancylostoma ceylanicum identify infection-specific gene families.</title>
        <authorList>
            <person name="Schwarz E.M."/>
            <person name="Hu Y."/>
            <person name="Antoshechkin I."/>
            <person name="Miller M.M."/>
            <person name="Sternberg P.W."/>
            <person name="Aroian R.V."/>
        </authorList>
    </citation>
    <scope>NUCLEOTIDE SEQUENCE</scope>
    <source>
        <strain evidence="3">HY135</strain>
    </source>
</reference>
<evidence type="ECO:0000313" key="2">
    <source>
        <dbReference type="EMBL" id="EYC10532.1"/>
    </source>
</evidence>
<dbReference type="AlphaFoldDB" id="A0A016U6U9"/>
<accession>A0A016U6U9</accession>
<organism evidence="2 3">
    <name type="scientific">Ancylostoma ceylanicum</name>
    <dbReference type="NCBI Taxonomy" id="53326"/>
    <lineage>
        <taxon>Eukaryota</taxon>
        <taxon>Metazoa</taxon>
        <taxon>Ecdysozoa</taxon>
        <taxon>Nematoda</taxon>
        <taxon>Chromadorea</taxon>
        <taxon>Rhabditida</taxon>
        <taxon>Rhabditina</taxon>
        <taxon>Rhabditomorpha</taxon>
        <taxon>Strongyloidea</taxon>
        <taxon>Ancylostomatidae</taxon>
        <taxon>Ancylostomatinae</taxon>
        <taxon>Ancylostoma</taxon>
    </lineage>
</organism>
<feature type="region of interest" description="Disordered" evidence="1">
    <location>
        <begin position="1"/>
        <end position="71"/>
    </location>
</feature>
<dbReference type="Proteomes" id="UP000024635">
    <property type="component" value="Unassembled WGS sequence"/>
</dbReference>
<dbReference type="EMBL" id="JARK01001391">
    <property type="protein sequence ID" value="EYC10532.1"/>
    <property type="molecule type" value="Genomic_DNA"/>
</dbReference>
<gene>
    <name evidence="2" type="primary">Acey_s0055.g2607</name>
    <name evidence="2" type="ORF">Y032_0055g2607</name>
</gene>